<name>A0A0V8QCS8_9FIRM</name>
<gene>
    <name evidence="6" type="ORF">ASU35_03035</name>
</gene>
<evidence type="ECO:0000256" key="4">
    <source>
        <dbReference type="ARBA" id="ARBA00023014"/>
    </source>
</evidence>
<dbReference type="InterPro" id="IPR002731">
    <property type="entry name" value="ATPase_BadF"/>
</dbReference>
<comment type="caution">
    <text evidence="6">The sequence shown here is derived from an EMBL/GenBank/DDBJ whole genome shotgun (WGS) entry which is preliminary data.</text>
</comment>
<dbReference type="GO" id="GO:0046872">
    <property type="term" value="F:metal ion binding"/>
    <property type="evidence" value="ECO:0007669"/>
    <property type="project" value="UniProtKB-KW"/>
</dbReference>
<keyword evidence="2" id="KW-0479">Metal-binding</keyword>
<dbReference type="CDD" id="cd24109">
    <property type="entry name" value="ASKHA_NBD_YjiL-like"/>
    <property type="match status" value="1"/>
</dbReference>
<dbReference type="NCBIfam" id="TIGR00241">
    <property type="entry name" value="CoA_E_activ"/>
    <property type="match status" value="1"/>
</dbReference>
<proteinExistence type="predicted"/>
<dbReference type="GO" id="GO:0051536">
    <property type="term" value="F:iron-sulfur cluster binding"/>
    <property type="evidence" value="ECO:0007669"/>
    <property type="project" value="UniProtKB-KW"/>
</dbReference>
<dbReference type="STRING" id="290052.ASU35_03035"/>
<dbReference type="PANTHER" id="PTHR32329:SF2">
    <property type="entry name" value="BIFUNCTIONAL PROTEIN [INCLUDES 2-HYDROXYACYL-COA DEHYDRATASE (N-TER) AND ITS ACTIVATOR DOMAIN (C_TERM)"/>
    <property type="match status" value="1"/>
</dbReference>
<dbReference type="Gene3D" id="3.30.420.40">
    <property type="match status" value="2"/>
</dbReference>
<dbReference type="RefSeq" id="WP_058353433.1">
    <property type="nucleotide sequence ID" value="NZ_CABMMD010000175.1"/>
</dbReference>
<evidence type="ECO:0000256" key="1">
    <source>
        <dbReference type="ARBA" id="ARBA00001966"/>
    </source>
</evidence>
<comment type="cofactor">
    <cofactor evidence="1">
        <name>[4Fe-4S] cluster</name>
        <dbReference type="ChEBI" id="CHEBI:49883"/>
    </cofactor>
</comment>
<evidence type="ECO:0000313" key="6">
    <source>
        <dbReference type="EMBL" id="KSV58392.1"/>
    </source>
</evidence>
<evidence type="ECO:0000259" key="5">
    <source>
        <dbReference type="Pfam" id="PF01869"/>
    </source>
</evidence>
<dbReference type="Pfam" id="PF01869">
    <property type="entry name" value="BcrAD_BadFG"/>
    <property type="match status" value="1"/>
</dbReference>
<dbReference type="PANTHER" id="PTHR32329">
    <property type="entry name" value="BIFUNCTIONAL PROTEIN [INCLUDES 2-HYDROXYACYL-COA DEHYDRATASE (N-TER) AND ITS ACTIVATOR DOMAIN (C_TERM)-RELATED"/>
    <property type="match status" value="1"/>
</dbReference>
<dbReference type="AlphaFoldDB" id="A0A0V8QCS8"/>
<dbReference type="EMBL" id="LNAM01000175">
    <property type="protein sequence ID" value="KSV58392.1"/>
    <property type="molecule type" value="Genomic_DNA"/>
</dbReference>
<dbReference type="Proteomes" id="UP000054874">
    <property type="component" value="Unassembled WGS sequence"/>
</dbReference>
<keyword evidence="7" id="KW-1185">Reference proteome</keyword>
<accession>A0A0V8QCS8</accession>
<feature type="domain" description="ATPase BadF/BadG/BcrA/BcrD type" evidence="5">
    <location>
        <begin position="4"/>
        <end position="251"/>
    </location>
</feature>
<protein>
    <submittedName>
        <fullName evidence="6">CoA activase</fullName>
    </submittedName>
</protein>
<sequence length="261" mass="27744">MKYIGIDIGSTCTKTVVLEDTNEILLQFVQPTGWSSVDTAKAIEKALWEHQIDVSKEYCVATGYGRVAVPFANKAVTEITCHGKGALWLQKSSSLNIIDIGGQDTKVICMESGSVRDFIMNDKCSAGTGRFLEVMANILAVTPDELCRMAAFGGDISISSMCTVFAESEVISLIGQGETKETIAHAVVESIVQKVASQTSRLDLSSAPIFLTGGLCDVSYIVDALSHVLHAKVVSSQNGRYAGAIGAALCAADLKKKEGNL</sequence>
<dbReference type="InterPro" id="IPR043129">
    <property type="entry name" value="ATPase_NBD"/>
</dbReference>
<evidence type="ECO:0000256" key="3">
    <source>
        <dbReference type="ARBA" id="ARBA00023004"/>
    </source>
</evidence>
<dbReference type="SUPFAM" id="SSF53067">
    <property type="entry name" value="Actin-like ATPase domain"/>
    <property type="match status" value="1"/>
</dbReference>
<dbReference type="InterPro" id="IPR051805">
    <property type="entry name" value="Dehydratase_Activator_Redct"/>
</dbReference>
<keyword evidence="4" id="KW-0411">Iron-sulfur</keyword>
<evidence type="ECO:0000313" key="7">
    <source>
        <dbReference type="Proteomes" id="UP000054874"/>
    </source>
</evidence>
<keyword evidence="3" id="KW-0408">Iron</keyword>
<dbReference type="OrthoDB" id="9778513at2"/>
<organism evidence="6 7">
    <name type="scientific">Acetivibrio ethanolgignens</name>
    <dbReference type="NCBI Taxonomy" id="290052"/>
    <lineage>
        <taxon>Bacteria</taxon>
        <taxon>Bacillati</taxon>
        <taxon>Bacillota</taxon>
        <taxon>Clostridia</taxon>
        <taxon>Eubacteriales</taxon>
        <taxon>Oscillospiraceae</taxon>
        <taxon>Acetivibrio</taxon>
    </lineage>
</organism>
<evidence type="ECO:0000256" key="2">
    <source>
        <dbReference type="ARBA" id="ARBA00022723"/>
    </source>
</evidence>
<dbReference type="InterPro" id="IPR008275">
    <property type="entry name" value="CoA_E_activase_dom"/>
</dbReference>
<reference evidence="6 7" key="1">
    <citation type="submission" date="2015-11" db="EMBL/GenBank/DDBJ databases">
        <title>Butyribacter intestini gen. nov., sp. nov., a butyric acid-producing bacterium of the family Lachnospiraceae isolated from the human faeces.</title>
        <authorList>
            <person name="Zou Y."/>
            <person name="Xue W."/>
            <person name="Luo G."/>
            <person name="Lv M."/>
        </authorList>
    </citation>
    <scope>NUCLEOTIDE SEQUENCE [LARGE SCALE GENOMIC DNA]</scope>
    <source>
        <strain evidence="6 7">ACET-33324</strain>
    </source>
</reference>